<gene>
    <name evidence="2" type="ORF">Nocox_35980</name>
</gene>
<proteinExistence type="predicted"/>
<evidence type="ECO:0000313" key="2">
    <source>
        <dbReference type="EMBL" id="QYC44755.1"/>
    </source>
</evidence>
<evidence type="ECO:0008006" key="4">
    <source>
        <dbReference type="Google" id="ProtNLM"/>
    </source>
</evidence>
<name>A0ABX8UAI8_9ACTN</name>
<protein>
    <recommendedName>
        <fullName evidence="4">Lipoprotein</fullName>
    </recommendedName>
</protein>
<reference evidence="2 3" key="1">
    <citation type="journal article" date="2021" name="ACS Chem. Biol.">
        <title>Genomic-Led Discovery of a Novel Glycopeptide Antibiotic by Nonomuraea coxensis DSM 45129.</title>
        <authorList>
            <person name="Yushchuk O."/>
            <person name="Vior N.M."/>
            <person name="Andreo-Vidal A."/>
            <person name="Berini F."/>
            <person name="Ruckert C."/>
            <person name="Busche T."/>
            <person name="Binda E."/>
            <person name="Kalinowski J."/>
            <person name="Truman A.W."/>
            <person name="Marinelli F."/>
        </authorList>
    </citation>
    <scope>NUCLEOTIDE SEQUENCE [LARGE SCALE GENOMIC DNA]</scope>
    <source>
        <strain evidence="2 3">DSM 45129</strain>
    </source>
</reference>
<organism evidence="2 3">
    <name type="scientific">Nonomuraea coxensis DSM 45129</name>
    <dbReference type="NCBI Taxonomy" id="1122611"/>
    <lineage>
        <taxon>Bacteria</taxon>
        <taxon>Bacillati</taxon>
        <taxon>Actinomycetota</taxon>
        <taxon>Actinomycetes</taxon>
        <taxon>Streptosporangiales</taxon>
        <taxon>Streptosporangiaceae</taxon>
        <taxon>Nonomuraea</taxon>
    </lineage>
</organism>
<sequence length="149" mass="15080">MGAMTPVRLGALAMAAVALLASCAGPPEGPTAAQAGETLKAHITQLMGDAGLKQIEVTDPGGRDVPCAGGTKRTYGVSADVEGGDGTLLEMTGRLTGMLGYRVDMAAATASHRTVFKRDSSRTTVVLDLPAEHRLTVAGETDCVPAGDG</sequence>
<feature type="signal peptide" evidence="1">
    <location>
        <begin position="1"/>
        <end position="24"/>
    </location>
</feature>
<dbReference type="Proteomes" id="UP000824681">
    <property type="component" value="Chromosome"/>
</dbReference>
<feature type="chain" id="PRO_5046484744" description="Lipoprotein" evidence="1">
    <location>
        <begin position="25"/>
        <end position="149"/>
    </location>
</feature>
<evidence type="ECO:0000313" key="3">
    <source>
        <dbReference type="Proteomes" id="UP000824681"/>
    </source>
</evidence>
<keyword evidence="3" id="KW-1185">Reference proteome</keyword>
<keyword evidence="1" id="KW-0732">Signal</keyword>
<accession>A0ABX8UAI8</accession>
<dbReference type="EMBL" id="CP068985">
    <property type="protein sequence ID" value="QYC44755.1"/>
    <property type="molecule type" value="Genomic_DNA"/>
</dbReference>
<evidence type="ECO:0000256" key="1">
    <source>
        <dbReference type="SAM" id="SignalP"/>
    </source>
</evidence>